<evidence type="ECO:0000313" key="9">
    <source>
        <dbReference type="EMBL" id="MFC7405077.1"/>
    </source>
</evidence>
<dbReference type="RefSeq" id="WP_382393079.1">
    <property type="nucleotide sequence ID" value="NZ_JBHTCQ010000001.1"/>
</dbReference>
<feature type="transmembrane region" description="Helical" evidence="7">
    <location>
        <begin position="68"/>
        <end position="87"/>
    </location>
</feature>
<evidence type="ECO:0000259" key="8">
    <source>
        <dbReference type="PROSITE" id="PS50928"/>
    </source>
</evidence>
<comment type="subcellular location">
    <subcellularLocation>
        <location evidence="7">Cell membrane</location>
        <topology evidence="7">Multi-pass membrane protein</topology>
    </subcellularLocation>
    <subcellularLocation>
        <location evidence="1">Membrane</location>
        <topology evidence="1">Multi-pass membrane protein</topology>
    </subcellularLocation>
</comment>
<keyword evidence="2 7" id="KW-0813">Transport</keyword>
<feature type="transmembrane region" description="Helical" evidence="7">
    <location>
        <begin position="93"/>
        <end position="116"/>
    </location>
</feature>
<dbReference type="InterPro" id="IPR035906">
    <property type="entry name" value="MetI-like_sf"/>
</dbReference>
<dbReference type="Proteomes" id="UP001596455">
    <property type="component" value="Unassembled WGS sequence"/>
</dbReference>
<sequence length="304" mass="31989">MTPLPRIPIGDVVADGVDWVKENLEGPLDAVAEFLSFLVEGLAGLLLLLPMLVTVAVFTLLAFVLRSWLFAIVTLVSMLLIGSMEMWEPAMETLSLVLVATVIALVIGIPVGILAARNDAVSAVVRPVLDFMQTMPGFVYLVPVVIFFGIGVAPGVFATIIFALAPGVRLTELAIRQVDKETVEAGEAFGGTPGQILRGIQLPLGMPTIMAGVNQVIMLALSMAVIAGLVGGGGLGDEVVQSIARIDVAQGFEAGLAVVILAIFLDRITSAIGQPTGRSLRDIVLRRRAENHGRARRAVPAGAR</sequence>
<dbReference type="SUPFAM" id="SSF161098">
    <property type="entry name" value="MetI-like"/>
    <property type="match status" value="1"/>
</dbReference>
<keyword evidence="4 7" id="KW-0812">Transmembrane</keyword>
<keyword evidence="10" id="KW-1185">Reference proteome</keyword>
<dbReference type="CDD" id="cd06261">
    <property type="entry name" value="TM_PBP2"/>
    <property type="match status" value="1"/>
</dbReference>
<evidence type="ECO:0000313" key="10">
    <source>
        <dbReference type="Proteomes" id="UP001596455"/>
    </source>
</evidence>
<protein>
    <submittedName>
        <fullName evidence="9">ABC transporter permease</fullName>
    </submittedName>
</protein>
<keyword evidence="6 7" id="KW-0472">Membrane</keyword>
<gene>
    <name evidence="9" type="ORF">ACFQQL_08135</name>
</gene>
<evidence type="ECO:0000256" key="3">
    <source>
        <dbReference type="ARBA" id="ARBA00022475"/>
    </source>
</evidence>
<keyword evidence="3" id="KW-1003">Cell membrane</keyword>
<dbReference type="Pfam" id="PF00528">
    <property type="entry name" value="BPD_transp_1"/>
    <property type="match status" value="1"/>
</dbReference>
<dbReference type="Gene3D" id="1.10.3720.10">
    <property type="entry name" value="MetI-like"/>
    <property type="match status" value="1"/>
</dbReference>
<dbReference type="PROSITE" id="PS50928">
    <property type="entry name" value="ABC_TM1"/>
    <property type="match status" value="1"/>
</dbReference>
<feature type="transmembrane region" description="Helical" evidence="7">
    <location>
        <begin position="34"/>
        <end position="61"/>
    </location>
</feature>
<evidence type="ECO:0000256" key="2">
    <source>
        <dbReference type="ARBA" id="ARBA00022448"/>
    </source>
</evidence>
<evidence type="ECO:0000256" key="6">
    <source>
        <dbReference type="ARBA" id="ARBA00023136"/>
    </source>
</evidence>
<evidence type="ECO:0000256" key="4">
    <source>
        <dbReference type="ARBA" id="ARBA00022692"/>
    </source>
</evidence>
<dbReference type="InterPro" id="IPR000515">
    <property type="entry name" value="MetI-like"/>
</dbReference>
<dbReference type="PANTHER" id="PTHR47737">
    <property type="entry name" value="GLYCINE BETAINE/PROLINE BETAINE TRANSPORT SYSTEM PERMEASE PROTEIN PROW"/>
    <property type="match status" value="1"/>
</dbReference>
<feature type="transmembrane region" description="Helical" evidence="7">
    <location>
        <begin position="137"/>
        <end position="165"/>
    </location>
</feature>
<comment type="similarity">
    <text evidence="7">Belongs to the binding-protein-dependent transport system permease family.</text>
</comment>
<keyword evidence="5 7" id="KW-1133">Transmembrane helix</keyword>
<proteinExistence type="inferred from homology"/>
<name>A0ABW2Q8I2_9MICO</name>
<reference evidence="10" key="1">
    <citation type="journal article" date="2019" name="Int. J. Syst. Evol. Microbiol.">
        <title>The Global Catalogue of Microorganisms (GCM) 10K type strain sequencing project: providing services to taxonomists for standard genome sequencing and annotation.</title>
        <authorList>
            <consortium name="The Broad Institute Genomics Platform"/>
            <consortium name="The Broad Institute Genome Sequencing Center for Infectious Disease"/>
            <person name="Wu L."/>
            <person name="Ma J."/>
        </authorList>
    </citation>
    <scope>NUCLEOTIDE SEQUENCE [LARGE SCALE GENOMIC DNA]</scope>
    <source>
        <strain evidence="10">JCM 1490</strain>
    </source>
</reference>
<feature type="domain" description="ABC transmembrane type-1" evidence="8">
    <location>
        <begin position="90"/>
        <end position="273"/>
    </location>
</feature>
<organism evidence="9 10">
    <name type="scientific">Georgenia alba</name>
    <dbReference type="NCBI Taxonomy" id="2233858"/>
    <lineage>
        <taxon>Bacteria</taxon>
        <taxon>Bacillati</taxon>
        <taxon>Actinomycetota</taxon>
        <taxon>Actinomycetes</taxon>
        <taxon>Micrococcales</taxon>
        <taxon>Bogoriellaceae</taxon>
        <taxon>Georgenia</taxon>
    </lineage>
</organism>
<feature type="transmembrane region" description="Helical" evidence="7">
    <location>
        <begin position="216"/>
        <end position="236"/>
    </location>
</feature>
<comment type="caution">
    <text evidence="9">The sequence shown here is derived from an EMBL/GenBank/DDBJ whole genome shotgun (WGS) entry which is preliminary data.</text>
</comment>
<evidence type="ECO:0000256" key="7">
    <source>
        <dbReference type="RuleBase" id="RU363032"/>
    </source>
</evidence>
<evidence type="ECO:0000256" key="5">
    <source>
        <dbReference type="ARBA" id="ARBA00022989"/>
    </source>
</evidence>
<evidence type="ECO:0000256" key="1">
    <source>
        <dbReference type="ARBA" id="ARBA00004141"/>
    </source>
</evidence>
<dbReference type="PANTHER" id="PTHR47737:SF1">
    <property type="entry name" value="GLYCINE BETAINE_PROLINE BETAINE TRANSPORT SYSTEM PERMEASE PROTEIN PROW"/>
    <property type="match status" value="1"/>
</dbReference>
<dbReference type="EMBL" id="JBHTCQ010000001">
    <property type="protein sequence ID" value="MFC7405077.1"/>
    <property type="molecule type" value="Genomic_DNA"/>
</dbReference>
<accession>A0ABW2Q8I2</accession>